<dbReference type="PANTHER" id="PTHR37314">
    <property type="entry name" value="SLR0142 PROTEIN"/>
    <property type="match status" value="1"/>
</dbReference>
<evidence type="ECO:0000313" key="3">
    <source>
        <dbReference type="Proteomes" id="UP000198838"/>
    </source>
</evidence>
<feature type="transmembrane region" description="Helical" evidence="1">
    <location>
        <begin position="16"/>
        <end position="36"/>
    </location>
</feature>
<gene>
    <name evidence="2" type="ORF">SAMN05216249_10629</name>
</gene>
<dbReference type="Pfam" id="PF06912">
    <property type="entry name" value="DUF1275"/>
    <property type="match status" value="1"/>
</dbReference>
<keyword evidence="1" id="KW-1133">Transmembrane helix</keyword>
<dbReference type="PANTHER" id="PTHR37314:SF4">
    <property type="entry name" value="UPF0700 TRANSMEMBRANE PROTEIN YOAK"/>
    <property type="match status" value="1"/>
</dbReference>
<keyword evidence="1" id="KW-0472">Membrane</keyword>
<dbReference type="EMBL" id="FOJY01000006">
    <property type="protein sequence ID" value="SFA97457.1"/>
    <property type="molecule type" value="Genomic_DNA"/>
</dbReference>
<feature type="transmembrane region" description="Helical" evidence="1">
    <location>
        <begin position="202"/>
        <end position="221"/>
    </location>
</feature>
<accession>A0A1I0X9V6</accession>
<keyword evidence="3" id="KW-1185">Reference proteome</keyword>
<reference evidence="2 3" key="1">
    <citation type="submission" date="2016-10" db="EMBL/GenBank/DDBJ databases">
        <authorList>
            <person name="de Groot N.N."/>
        </authorList>
    </citation>
    <scope>NUCLEOTIDE SEQUENCE [LARGE SCALE GENOMIC DNA]</scope>
    <source>
        <strain evidence="2 3">DSM 5522</strain>
    </source>
</reference>
<name>A0A1I0X9V6_9FIRM</name>
<keyword evidence="1" id="KW-0812">Transmembrane</keyword>
<organism evidence="2 3">
    <name type="scientific">Acetitomaculum ruminis DSM 5522</name>
    <dbReference type="NCBI Taxonomy" id="1120918"/>
    <lineage>
        <taxon>Bacteria</taxon>
        <taxon>Bacillati</taxon>
        <taxon>Bacillota</taxon>
        <taxon>Clostridia</taxon>
        <taxon>Lachnospirales</taxon>
        <taxon>Lachnospiraceae</taxon>
        <taxon>Acetitomaculum</taxon>
    </lineage>
</organism>
<feature type="transmembrane region" description="Helical" evidence="1">
    <location>
        <begin position="176"/>
        <end position="196"/>
    </location>
</feature>
<feature type="transmembrane region" description="Helical" evidence="1">
    <location>
        <begin position="48"/>
        <end position="72"/>
    </location>
</feature>
<dbReference type="STRING" id="1120918.SAMN05216249_10629"/>
<sequence>MSTPKNSFFLECEKHWTFWLLIAVGGFYGAYTYSVRGGIFCNAQTANIVLLSMAIGTANLAQVMYLIIPISSYFLGAILSEILAKKIKKFHFFRWDTILVAIEILAVIFLGLLPKSAPDQICQITLNFICSMQFNTYRQNEGIPMATTFVTNHIRQTGSNIVKAIRDKDKEASKRWKMHGIMLLMFSFGGIFATVVCTFFDVKAILCVIPLLLFIFIRLAIADRTYEKDLLSKVPRGH</sequence>
<dbReference type="InterPro" id="IPR010699">
    <property type="entry name" value="DUF1275"/>
</dbReference>
<dbReference type="OrthoDB" id="7057004at2"/>
<evidence type="ECO:0000256" key="1">
    <source>
        <dbReference type="SAM" id="Phobius"/>
    </source>
</evidence>
<evidence type="ECO:0000313" key="2">
    <source>
        <dbReference type="EMBL" id="SFA97457.1"/>
    </source>
</evidence>
<feature type="transmembrane region" description="Helical" evidence="1">
    <location>
        <begin position="92"/>
        <end position="113"/>
    </location>
</feature>
<proteinExistence type="predicted"/>
<dbReference type="AlphaFoldDB" id="A0A1I0X9V6"/>
<dbReference type="RefSeq" id="WP_092871388.1">
    <property type="nucleotide sequence ID" value="NZ_FOJY01000006.1"/>
</dbReference>
<protein>
    <submittedName>
        <fullName evidence="2">Uncharacterized membrane protein YoaK, UPF0700 family</fullName>
    </submittedName>
</protein>
<dbReference type="Proteomes" id="UP000198838">
    <property type="component" value="Unassembled WGS sequence"/>
</dbReference>